<reference evidence="4 5" key="1">
    <citation type="submission" date="2021-05" db="EMBL/GenBank/DDBJ databases">
        <title>Genetic and Functional Diversity in Clade A Lucinid endosymbionts from the Bahamas.</title>
        <authorList>
            <person name="Giani N.M."/>
            <person name="Engel A.S."/>
            <person name="Campbell B.J."/>
        </authorList>
    </citation>
    <scope>NUCLEOTIDE SEQUENCE [LARGE SCALE GENOMIC DNA]</scope>
    <source>
        <strain evidence="4">LUC16012Gg_MoonRockCtena</strain>
    </source>
</reference>
<evidence type="ECO:0000256" key="1">
    <source>
        <dbReference type="ARBA" id="ARBA00008061"/>
    </source>
</evidence>
<dbReference type="SUPFAM" id="SSF51445">
    <property type="entry name" value="(Trans)glycosidases"/>
    <property type="match status" value="1"/>
</dbReference>
<dbReference type="SUPFAM" id="SSF81296">
    <property type="entry name" value="E set domains"/>
    <property type="match status" value="1"/>
</dbReference>
<name>A0A944MFB6_9GAMM</name>
<keyword evidence="2" id="KW-0378">Hydrolase</keyword>
<dbReference type="PANTHER" id="PTHR43002">
    <property type="entry name" value="GLYCOGEN DEBRANCHING ENZYME"/>
    <property type="match status" value="1"/>
</dbReference>
<dbReference type="InterPro" id="IPR004193">
    <property type="entry name" value="Glyco_hydro_13_N"/>
</dbReference>
<comment type="similarity">
    <text evidence="1">Belongs to the glycosyl hydrolase 13 family.</text>
</comment>
<evidence type="ECO:0000259" key="3">
    <source>
        <dbReference type="Pfam" id="PF02922"/>
    </source>
</evidence>
<feature type="domain" description="Glycoside hydrolase family 13 N-terminal" evidence="3">
    <location>
        <begin position="11"/>
        <end position="77"/>
    </location>
</feature>
<evidence type="ECO:0000313" key="4">
    <source>
        <dbReference type="EMBL" id="MBT2990357.1"/>
    </source>
</evidence>
<dbReference type="InterPro" id="IPR017853">
    <property type="entry name" value="GH"/>
</dbReference>
<comment type="caution">
    <text evidence="4">The sequence shown here is derived from an EMBL/GenBank/DDBJ whole genome shotgun (WGS) entry which is preliminary data.</text>
</comment>
<dbReference type="InterPro" id="IPR013783">
    <property type="entry name" value="Ig-like_fold"/>
</dbReference>
<sequence length="587" mass="67579">MDWLFWRKNNKFSLYSPDAEEVTLVIDNLNKHWSMKRDARGSWTVKPDIPDQQLNNLSYHYQVRVGRSVRKVVDPMAKRLAIVGREYRSFFQQLDFQHKNNRFSAPPIDKIVIYESHLPALSRHPSAAVNKEIYHGTYLGAASDYVLDHLQHLDVAVEFLPLHYSDRKLGGDWGYYSVLYSAMRDDFAVDKENANMEVMKTIDALHGRDIPVILDVVFNHGAELWVKAWGENVVYRKLDGGGFCHGSGCGATVKTENSHIRKAMIDTLLNLVKQYRFDGFRFDLGALHDKRTMLEIDKRLPKRVYLIAEPWALGGNQWGKQDMSDGFAHTRWAIWNDDFRESARIFAQGYGDYQNRDRLMRSIVGSHVKDGGWALRPQQSINYISCHDGRTLADLVGGNKHRVFLSIFLVLTSQGIPMLGEGSEMLYTKHGHDNSYDRPDLNQLDWDSSTQHRDLVEAVGRLVALRKQLKHFQYKGHLKANNQKSGWWDIDWIYPTGYPHHDNVNAIAYIIRPPRRYQLWRRTRHSLIILLNGSHSGVNFQLPQGEWKVIVDGLRIKVNPLGFGIAPNAKDHYHLQPGTCAMLSPAR</sequence>
<dbReference type="Gene3D" id="2.60.40.10">
    <property type="entry name" value="Immunoglobulins"/>
    <property type="match status" value="1"/>
</dbReference>
<proteinExistence type="inferred from homology"/>
<evidence type="ECO:0000313" key="5">
    <source>
        <dbReference type="Proteomes" id="UP000770889"/>
    </source>
</evidence>
<dbReference type="EMBL" id="JAHHGM010000016">
    <property type="protein sequence ID" value="MBT2990357.1"/>
    <property type="molecule type" value="Genomic_DNA"/>
</dbReference>
<organism evidence="4 5">
    <name type="scientific">Candidatus Thiodiazotropha taylori</name>
    <dbReference type="NCBI Taxonomy" id="2792791"/>
    <lineage>
        <taxon>Bacteria</taxon>
        <taxon>Pseudomonadati</taxon>
        <taxon>Pseudomonadota</taxon>
        <taxon>Gammaproteobacteria</taxon>
        <taxon>Chromatiales</taxon>
        <taxon>Sedimenticolaceae</taxon>
        <taxon>Candidatus Thiodiazotropha</taxon>
    </lineage>
</organism>
<protein>
    <recommendedName>
        <fullName evidence="3">Glycoside hydrolase family 13 N-terminal domain-containing protein</fullName>
    </recommendedName>
</protein>
<dbReference type="GO" id="GO:0005975">
    <property type="term" value="P:carbohydrate metabolic process"/>
    <property type="evidence" value="ECO:0007669"/>
    <property type="project" value="InterPro"/>
</dbReference>
<dbReference type="Proteomes" id="UP000770889">
    <property type="component" value="Unassembled WGS sequence"/>
</dbReference>
<dbReference type="Pfam" id="PF02922">
    <property type="entry name" value="CBM_48"/>
    <property type="match status" value="1"/>
</dbReference>
<dbReference type="GO" id="GO:0004553">
    <property type="term" value="F:hydrolase activity, hydrolyzing O-glycosyl compounds"/>
    <property type="evidence" value="ECO:0007669"/>
    <property type="project" value="InterPro"/>
</dbReference>
<dbReference type="Gene3D" id="3.20.20.80">
    <property type="entry name" value="Glycosidases"/>
    <property type="match status" value="1"/>
</dbReference>
<gene>
    <name evidence="4" type="ORF">KME65_15485</name>
</gene>
<dbReference type="InterPro" id="IPR014756">
    <property type="entry name" value="Ig_E-set"/>
</dbReference>
<evidence type="ECO:0000256" key="2">
    <source>
        <dbReference type="ARBA" id="ARBA00023295"/>
    </source>
</evidence>
<accession>A0A944MFB6</accession>
<keyword evidence="2" id="KW-0326">Glycosidase</keyword>
<dbReference type="AlphaFoldDB" id="A0A944MFB6"/>